<protein>
    <recommendedName>
        <fullName evidence="4">Pilus assembly protein PilO</fullName>
    </recommendedName>
</protein>
<reference evidence="2 3" key="1">
    <citation type="submission" date="2015-11" db="EMBL/GenBank/DDBJ databases">
        <title>Expanding the genomic diversity of Burkholderia species for the development of highly accurate diagnostics.</title>
        <authorList>
            <person name="Sahl J."/>
            <person name="Keim P."/>
            <person name="Wagner D."/>
        </authorList>
    </citation>
    <scope>NUCLEOTIDE SEQUENCE [LARGE SCALE GENOMIC DNA]</scope>
    <source>
        <strain evidence="2 3">MSMB2167WGS</strain>
    </source>
</reference>
<name>A0A107EBD3_9BURK</name>
<evidence type="ECO:0008006" key="4">
    <source>
        <dbReference type="Google" id="ProtNLM"/>
    </source>
</evidence>
<gene>
    <name evidence="2" type="ORF">WL73_09840</name>
</gene>
<evidence type="ECO:0000313" key="2">
    <source>
        <dbReference type="EMBL" id="KWE07076.1"/>
    </source>
</evidence>
<accession>A0A107EBD3</accession>
<proteinExistence type="predicted"/>
<keyword evidence="1" id="KW-0472">Membrane</keyword>
<dbReference type="EMBL" id="LPIX01000035">
    <property type="protein sequence ID" value="KWE07076.1"/>
    <property type="molecule type" value="Genomic_DNA"/>
</dbReference>
<keyword evidence="1" id="KW-0812">Transmembrane</keyword>
<dbReference type="Proteomes" id="UP000062998">
    <property type="component" value="Unassembled WGS sequence"/>
</dbReference>
<comment type="caution">
    <text evidence="2">The sequence shown here is derived from an EMBL/GenBank/DDBJ whole genome shotgun (WGS) entry which is preliminary data.</text>
</comment>
<dbReference type="AlphaFoldDB" id="A0A107EBD3"/>
<evidence type="ECO:0000313" key="3">
    <source>
        <dbReference type="Proteomes" id="UP000062998"/>
    </source>
</evidence>
<keyword evidence="1" id="KW-1133">Transmembrane helix</keyword>
<feature type="transmembrane region" description="Helical" evidence="1">
    <location>
        <begin position="30"/>
        <end position="51"/>
    </location>
</feature>
<evidence type="ECO:0000256" key="1">
    <source>
        <dbReference type="SAM" id="Phobius"/>
    </source>
</evidence>
<organism evidence="2 3">
    <name type="scientific">Burkholderia ubonensis</name>
    <dbReference type="NCBI Taxonomy" id="101571"/>
    <lineage>
        <taxon>Bacteria</taxon>
        <taxon>Pseudomonadati</taxon>
        <taxon>Pseudomonadota</taxon>
        <taxon>Betaproteobacteria</taxon>
        <taxon>Burkholderiales</taxon>
        <taxon>Burkholderiaceae</taxon>
        <taxon>Burkholderia</taxon>
        <taxon>Burkholderia cepacia complex</taxon>
    </lineage>
</organism>
<sequence>METAVNRQQALQMASWRCSWLLNQLKTGQIAAASLIVLWASLVITVDFPLLRETRQMTMQLTSIPEPKRARPAALDTAPRYSAKDFIVALPEYDTYPDQLRDLNVLADKSGVVVTRVDYQYVTLTALPIERLVMHMAIKGTDLQQRRFLQAMLNTFPNLSIARLAYAKNPNDSMKIEQKLDIHLYYRTKAAK</sequence>